<evidence type="ECO:0000313" key="2">
    <source>
        <dbReference type="Proteomes" id="UP001589775"/>
    </source>
</evidence>
<proteinExistence type="predicted"/>
<dbReference type="Proteomes" id="UP001589775">
    <property type="component" value="Unassembled WGS sequence"/>
</dbReference>
<sequence>MEFVHLDEVVTRNVKASMRCIDIGAFSGVYAKMFVAAGATAVVVEAFPASVEELRKRIGRRCEVLPALFADDRRPYSITNKTEIRMIGDAPVFEPSAAAIADIESTTYDATFGEKDQPDFVKISGCHVCEALLGAHTLLTSKSIIAFVMDQRYLPARHRHDEFCLYDLLRRSGRGIYSCAGYVAGDRPLTVWEFTKRATHGWKTFIAAA</sequence>
<evidence type="ECO:0000313" key="1">
    <source>
        <dbReference type="EMBL" id="MFC0242846.1"/>
    </source>
</evidence>
<accession>A0ABV6EX90</accession>
<name>A0ABV6EX90_9BRAD</name>
<gene>
    <name evidence="1" type="ORF">ACFFJ6_20320</name>
</gene>
<keyword evidence="2" id="KW-1185">Reference proteome</keyword>
<protein>
    <recommendedName>
        <fullName evidence="3">FkbM family methyltransferase</fullName>
    </recommendedName>
</protein>
<dbReference type="SUPFAM" id="SSF53335">
    <property type="entry name" value="S-adenosyl-L-methionine-dependent methyltransferases"/>
    <property type="match status" value="1"/>
</dbReference>
<dbReference type="Gene3D" id="3.40.50.150">
    <property type="entry name" value="Vaccinia Virus protein VP39"/>
    <property type="match status" value="1"/>
</dbReference>
<dbReference type="EMBL" id="JBHLWM010000008">
    <property type="protein sequence ID" value="MFC0242846.1"/>
    <property type="molecule type" value="Genomic_DNA"/>
</dbReference>
<evidence type="ECO:0008006" key="3">
    <source>
        <dbReference type="Google" id="ProtNLM"/>
    </source>
</evidence>
<reference evidence="1 2" key="1">
    <citation type="submission" date="2024-09" db="EMBL/GenBank/DDBJ databases">
        <authorList>
            <person name="Sun Q."/>
            <person name="Mori K."/>
        </authorList>
    </citation>
    <scope>NUCLEOTIDE SEQUENCE [LARGE SCALE GENOMIC DNA]</scope>
    <source>
        <strain evidence="1 2">KCTC 23279</strain>
    </source>
</reference>
<comment type="caution">
    <text evidence="1">The sequence shown here is derived from an EMBL/GenBank/DDBJ whole genome shotgun (WGS) entry which is preliminary data.</text>
</comment>
<dbReference type="RefSeq" id="WP_378391207.1">
    <property type="nucleotide sequence ID" value="NZ_JBHLWM010000008.1"/>
</dbReference>
<dbReference type="InterPro" id="IPR029063">
    <property type="entry name" value="SAM-dependent_MTases_sf"/>
</dbReference>
<organism evidence="1 2">
    <name type="scientific">Rhodopseudomonas telluris</name>
    <dbReference type="NCBI Taxonomy" id="644215"/>
    <lineage>
        <taxon>Bacteria</taxon>
        <taxon>Pseudomonadati</taxon>
        <taxon>Pseudomonadota</taxon>
        <taxon>Alphaproteobacteria</taxon>
        <taxon>Hyphomicrobiales</taxon>
        <taxon>Nitrobacteraceae</taxon>
        <taxon>Rhodopseudomonas</taxon>
    </lineage>
</organism>